<accession>A0AAP0CCG4</accession>
<organism evidence="1 2">
    <name type="scientific">Deinandra increscens subsp. villosa</name>
    <dbReference type="NCBI Taxonomy" id="3103831"/>
    <lineage>
        <taxon>Eukaryota</taxon>
        <taxon>Viridiplantae</taxon>
        <taxon>Streptophyta</taxon>
        <taxon>Embryophyta</taxon>
        <taxon>Tracheophyta</taxon>
        <taxon>Spermatophyta</taxon>
        <taxon>Magnoliopsida</taxon>
        <taxon>eudicotyledons</taxon>
        <taxon>Gunneridae</taxon>
        <taxon>Pentapetalae</taxon>
        <taxon>asterids</taxon>
        <taxon>campanulids</taxon>
        <taxon>Asterales</taxon>
        <taxon>Asteraceae</taxon>
        <taxon>Asteroideae</taxon>
        <taxon>Heliantheae alliance</taxon>
        <taxon>Madieae</taxon>
        <taxon>Madiinae</taxon>
        <taxon>Deinandra</taxon>
    </lineage>
</organism>
<comment type="caution">
    <text evidence="1">The sequence shown here is derived from an EMBL/GenBank/DDBJ whole genome shotgun (WGS) entry which is preliminary data.</text>
</comment>
<reference evidence="1 2" key="1">
    <citation type="submission" date="2024-04" db="EMBL/GenBank/DDBJ databases">
        <title>The reference genome of an endangered Asteraceae, Deinandra increscens subsp. villosa, native to the Central Coast of California.</title>
        <authorList>
            <person name="Guilliams M."/>
            <person name="Hasenstab-Lehman K."/>
            <person name="Meyer R."/>
            <person name="Mcevoy S."/>
        </authorList>
    </citation>
    <scope>NUCLEOTIDE SEQUENCE [LARGE SCALE GENOMIC DNA]</scope>
    <source>
        <tissue evidence="1">Leaf</tissue>
    </source>
</reference>
<protein>
    <submittedName>
        <fullName evidence="1">Uncharacterized protein</fullName>
    </submittedName>
</protein>
<evidence type="ECO:0000313" key="1">
    <source>
        <dbReference type="EMBL" id="KAK9053391.1"/>
    </source>
</evidence>
<proteinExistence type="predicted"/>
<name>A0AAP0CCG4_9ASTR</name>
<dbReference type="Proteomes" id="UP001408789">
    <property type="component" value="Unassembled WGS sequence"/>
</dbReference>
<dbReference type="AlphaFoldDB" id="A0AAP0CCG4"/>
<dbReference type="EMBL" id="JBCNJP010000027">
    <property type="protein sequence ID" value="KAK9053391.1"/>
    <property type="molecule type" value="Genomic_DNA"/>
</dbReference>
<sequence>MLFRQIKPPDLLFSGEPPLLFSLGPARSASLSELSKVEIQVLFRSFYHSHTCSIDHLLRVCPFSNQVLRSEKTKHSTNVAPSTDLYTDRSTIDNDWSTIDEDEQVSTKTSTTVFLLCLRDAGVSAVALHPTRGMAVREIPHKRHNKFVEFYDVRGLEQQR</sequence>
<keyword evidence="2" id="KW-1185">Reference proteome</keyword>
<gene>
    <name evidence="1" type="ORF">SSX86_030024</name>
</gene>
<evidence type="ECO:0000313" key="2">
    <source>
        <dbReference type="Proteomes" id="UP001408789"/>
    </source>
</evidence>